<proteinExistence type="predicted"/>
<evidence type="ECO:0000313" key="7">
    <source>
        <dbReference type="EMBL" id="EDW72169.1"/>
    </source>
</evidence>
<dbReference type="Gene3D" id="2.10.110.10">
    <property type="entry name" value="Cysteine Rich Protein"/>
    <property type="match status" value="3"/>
</dbReference>
<dbReference type="HOGENOM" id="CLU_001357_4_1_1"/>
<dbReference type="KEGG" id="dwi:6638031"/>
<dbReference type="STRING" id="7260.B4MJ80"/>
<evidence type="ECO:0000256" key="5">
    <source>
        <dbReference type="PROSITE-ProRule" id="PRU00125"/>
    </source>
</evidence>
<keyword evidence="4 5" id="KW-0440">LIM domain</keyword>
<reference evidence="7 8" key="1">
    <citation type="journal article" date="2007" name="Nature">
        <title>Evolution of genes and genomes on the Drosophila phylogeny.</title>
        <authorList>
            <consortium name="Drosophila 12 Genomes Consortium"/>
            <person name="Clark A.G."/>
            <person name="Eisen M.B."/>
            <person name="Smith D.R."/>
            <person name="Bergman C.M."/>
            <person name="Oliver B."/>
            <person name="Markow T.A."/>
            <person name="Kaufman T.C."/>
            <person name="Kellis M."/>
            <person name="Gelbart W."/>
            <person name="Iyer V.N."/>
            <person name="Pollard D.A."/>
            <person name="Sackton T.B."/>
            <person name="Larracuente A.M."/>
            <person name="Singh N.D."/>
            <person name="Abad J.P."/>
            <person name="Abt D.N."/>
            <person name="Adryan B."/>
            <person name="Aguade M."/>
            <person name="Akashi H."/>
            <person name="Anderson W.W."/>
            <person name="Aquadro C.F."/>
            <person name="Ardell D.H."/>
            <person name="Arguello R."/>
            <person name="Artieri C.G."/>
            <person name="Barbash D.A."/>
            <person name="Barker D."/>
            <person name="Barsanti P."/>
            <person name="Batterham P."/>
            <person name="Batzoglou S."/>
            <person name="Begun D."/>
            <person name="Bhutkar A."/>
            <person name="Blanco E."/>
            <person name="Bosak S.A."/>
            <person name="Bradley R.K."/>
            <person name="Brand A.D."/>
            <person name="Brent M.R."/>
            <person name="Brooks A.N."/>
            <person name="Brown R.H."/>
            <person name="Butlin R.K."/>
            <person name="Caggese C."/>
            <person name="Calvi B.R."/>
            <person name="Bernardo de Carvalho A."/>
            <person name="Caspi A."/>
            <person name="Castrezana S."/>
            <person name="Celniker S.E."/>
            <person name="Chang J.L."/>
            <person name="Chapple C."/>
            <person name="Chatterji S."/>
            <person name="Chinwalla A."/>
            <person name="Civetta A."/>
            <person name="Clifton S.W."/>
            <person name="Comeron J.M."/>
            <person name="Costello J.C."/>
            <person name="Coyne J.A."/>
            <person name="Daub J."/>
            <person name="David R.G."/>
            <person name="Delcher A.L."/>
            <person name="Delehaunty K."/>
            <person name="Do C.B."/>
            <person name="Ebling H."/>
            <person name="Edwards K."/>
            <person name="Eickbush T."/>
            <person name="Evans J.D."/>
            <person name="Filipski A."/>
            <person name="Findeiss S."/>
            <person name="Freyhult E."/>
            <person name="Fulton L."/>
            <person name="Fulton R."/>
            <person name="Garcia A.C."/>
            <person name="Gardiner A."/>
            <person name="Garfield D.A."/>
            <person name="Garvin B.E."/>
            <person name="Gibson G."/>
            <person name="Gilbert D."/>
            <person name="Gnerre S."/>
            <person name="Godfrey J."/>
            <person name="Good R."/>
            <person name="Gotea V."/>
            <person name="Gravely B."/>
            <person name="Greenberg A.J."/>
            <person name="Griffiths-Jones S."/>
            <person name="Gross S."/>
            <person name="Guigo R."/>
            <person name="Gustafson E.A."/>
            <person name="Haerty W."/>
            <person name="Hahn M.W."/>
            <person name="Halligan D.L."/>
            <person name="Halpern A.L."/>
            <person name="Halter G.M."/>
            <person name="Han M.V."/>
            <person name="Heger A."/>
            <person name="Hillier L."/>
            <person name="Hinrichs A.S."/>
            <person name="Holmes I."/>
            <person name="Hoskins R.A."/>
            <person name="Hubisz M.J."/>
            <person name="Hultmark D."/>
            <person name="Huntley M.A."/>
            <person name="Jaffe D.B."/>
            <person name="Jagadeeshan S."/>
            <person name="Jeck W.R."/>
            <person name="Johnson J."/>
            <person name="Jones C.D."/>
            <person name="Jordan W.C."/>
            <person name="Karpen G.H."/>
            <person name="Kataoka E."/>
            <person name="Keightley P.D."/>
            <person name="Kheradpour P."/>
            <person name="Kirkness E.F."/>
            <person name="Koerich L.B."/>
            <person name="Kristiansen K."/>
            <person name="Kudrna D."/>
            <person name="Kulathinal R.J."/>
            <person name="Kumar S."/>
            <person name="Kwok R."/>
            <person name="Lander E."/>
            <person name="Langley C.H."/>
            <person name="Lapoint R."/>
            <person name="Lazzaro B.P."/>
            <person name="Lee S.J."/>
            <person name="Levesque L."/>
            <person name="Li R."/>
            <person name="Lin C.F."/>
            <person name="Lin M.F."/>
            <person name="Lindblad-Toh K."/>
            <person name="Llopart A."/>
            <person name="Long M."/>
            <person name="Low L."/>
            <person name="Lozovsky E."/>
            <person name="Lu J."/>
            <person name="Luo M."/>
            <person name="Machado C.A."/>
            <person name="Makalowski W."/>
            <person name="Marzo M."/>
            <person name="Matsuda M."/>
            <person name="Matzkin L."/>
            <person name="McAllister B."/>
            <person name="McBride C.S."/>
            <person name="McKernan B."/>
            <person name="McKernan K."/>
            <person name="Mendez-Lago M."/>
            <person name="Minx P."/>
            <person name="Mollenhauer M.U."/>
            <person name="Montooth K."/>
            <person name="Mount S.M."/>
            <person name="Mu X."/>
            <person name="Myers E."/>
            <person name="Negre B."/>
            <person name="Newfeld S."/>
            <person name="Nielsen R."/>
            <person name="Noor M.A."/>
            <person name="O'Grady P."/>
            <person name="Pachter L."/>
            <person name="Papaceit M."/>
            <person name="Parisi M.J."/>
            <person name="Parisi M."/>
            <person name="Parts L."/>
            <person name="Pedersen J.S."/>
            <person name="Pesole G."/>
            <person name="Phillippy A.M."/>
            <person name="Ponting C.P."/>
            <person name="Pop M."/>
            <person name="Porcelli D."/>
            <person name="Powell J.R."/>
            <person name="Prohaska S."/>
            <person name="Pruitt K."/>
            <person name="Puig M."/>
            <person name="Quesneville H."/>
            <person name="Ram K.R."/>
            <person name="Rand D."/>
            <person name="Rasmussen M.D."/>
            <person name="Reed L.K."/>
            <person name="Reenan R."/>
            <person name="Reily A."/>
            <person name="Remington K.A."/>
            <person name="Rieger T.T."/>
            <person name="Ritchie M.G."/>
            <person name="Robin C."/>
            <person name="Rogers Y.H."/>
            <person name="Rohde C."/>
            <person name="Rozas J."/>
            <person name="Rubenfield M.J."/>
            <person name="Ruiz A."/>
            <person name="Russo S."/>
            <person name="Salzberg S.L."/>
            <person name="Sanchez-Gracia A."/>
            <person name="Saranga D.J."/>
            <person name="Sato H."/>
            <person name="Schaeffer S.W."/>
            <person name="Schatz M.C."/>
            <person name="Schlenke T."/>
            <person name="Schwartz R."/>
            <person name="Segarra C."/>
            <person name="Singh R.S."/>
            <person name="Sirot L."/>
            <person name="Sirota M."/>
            <person name="Sisneros N.B."/>
            <person name="Smith C.D."/>
            <person name="Smith T.F."/>
            <person name="Spieth J."/>
            <person name="Stage D.E."/>
            <person name="Stark A."/>
            <person name="Stephan W."/>
            <person name="Strausberg R.L."/>
            <person name="Strempel S."/>
            <person name="Sturgill D."/>
            <person name="Sutton G."/>
            <person name="Sutton G.G."/>
            <person name="Tao W."/>
            <person name="Teichmann S."/>
            <person name="Tobari Y.N."/>
            <person name="Tomimura Y."/>
            <person name="Tsolas J.M."/>
            <person name="Valente V.L."/>
            <person name="Venter E."/>
            <person name="Venter J.C."/>
            <person name="Vicario S."/>
            <person name="Vieira F.G."/>
            <person name="Vilella A.J."/>
            <person name="Villasante A."/>
            <person name="Walenz B."/>
            <person name="Wang J."/>
            <person name="Wasserman M."/>
            <person name="Watts T."/>
            <person name="Wilson D."/>
            <person name="Wilson R.K."/>
            <person name="Wing R.A."/>
            <person name="Wolfner M.F."/>
            <person name="Wong A."/>
            <person name="Wong G.K."/>
            <person name="Wu C.I."/>
            <person name="Wu G."/>
            <person name="Yamamoto D."/>
            <person name="Yang H.P."/>
            <person name="Yang S.P."/>
            <person name="Yorke J.A."/>
            <person name="Yoshida K."/>
            <person name="Zdobnov E."/>
            <person name="Zhang P."/>
            <person name="Zhang Y."/>
            <person name="Zimin A.V."/>
            <person name="Baldwin J."/>
            <person name="Abdouelleil A."/>
            <person name="Abdulkadir J."/>
            <person name="Abebe A."/>
            <person name="Abera B."/>
            <person name="Abreu J."/>
            <person name="Acer S.C."/>
            <person name="Aftuck L."/>
            <person name="Alexander A."/>
            <person name="An P."/>
            <person name="Anderson E."/>
            <person name="Anderson S."/>
            <person name="Arachi H."/>
            <person name="Azer M."/>
            <person name="Bachantsang P."/>
            <person name="Barry A."/>
            <person name="Bayul T."/>
            <person name="Berlin A."/>
            <person name="Bessette D."/>
            <person name="Bloom T."/>
            <person name="Blye J."/>
            <person name="Boguslavskiy L."/>
            <person name="Bonnet C."/>
            <person name="Boukhgalter B."/>
            <person name="Bourzgui I."/>
            <person name="Brown A."/>
            <person name="Cahill P."/>
            <person name="Channer S."/>
            <person name="Cheshatsang Y."/>
            <person name="Chuda L."/>
            <person name="Citroen M."/>
            <person name="Collymore A."/>
            <person name="Cooke P."/>
            <person name="Costello M."/>
            <person name="D'Aco K."/>
            <person name="Daza R."/>
            <person name="De Haan G."/>
            <person name="DeGray S."/>
            <person name="DeMaso C."/>
            <person name="Dhargay N."/>
            <person name="Dooley K."/>
            <person name="Dooley E."/>
            <person name="Doricent M."/>
            <person name="Dorje P."/>
            <person name="Dorjee K."/>
            <person name="Dupes A."/>
            <person name="Elong R."/>
            <person name="Falk J."/>
            <person name="Farina A."/>
            <person name="Faro S."/>
            <person name="Ferguson D."/>
            <person name="Fisher S."/>
            <person name="Foley C.D."/>
            <person name="Franke A."/>
            <person name="Friedrich D."/>
            <person name="Gadbois L."/>
            <person name="Gearin G."/>
            <person name="Gearin C.R."/>
            <person name="Giannoukos G."/>
            <person name="Goode T."/>
            <person name="Graham J."/>
            <person name="Grandbois E."/>
            <person name="Grewal S."/>
            <person name="Gyaltsen K."/>
            <person name="Hafez N."/>
            <person name="Hagos B."/>
            <person name="Hall J."/>
            <person name="Henson C."/>
            <person name="Hollinger A."/>
            <person name="Honan T."/>
            <person name="Huard M.D."/>
            <person name="Hughes L."/>
            <person name="Hurhula B."/>
            <person name="Husby M.E."/>
            <person name="Kamat A."/>
            <person name="Kanga B."/>
            <person name="Kashin S."/>
            <person name="Khazanovich D."/>
            <person name="Kisner P."/>
            <person name="Lance K."/>
            <person name="Lara M."/>
            <person name="Lee W."/>
            <person name="Lennon N."/>
            <person name="Letendre F."/>
            <person name="LeVine R."/>
            <person name="Lipovsky A."/>
            <person name="Liu X."/>
            <person name="Liu J."/>
            <person name="Liu S."/>
            <person name="Lokyitsang T."/>
            <person name="Lokyitsang Y."/>
            <person name="Lubonja R."/>
            <person name="Lui A."/>
            <person name="MacDonald P."/>
            <person name="Magnisalis V."/>
            <person name="Maru K."/>
            <person name="Matthews C."/>
            <person name="McCusker W."/>
            <person name="McDonough S."/>
            <person name="Mehta T."/>
            <person name="Meldrim J."/>
            <person name="Meneus L."/>
            <person name="Mihai O."/>
            <person name="Mihalev A."/>
            <person name="Mihova T."/>
            <person name="Mittelman R."/>
            <person name="Mlenga V."/>
            <person name="Montmayeur A."/>
            <person name="Mulrain L."/>
            <person name="Navidi A."/>
            <person name="Naylor J."/>
            <person name="Negash T."/>
            <person name="Nguyen T."/>
            <person name="Nguyen N."/>
            <person name="Nicol R."/>
            <person name="Norbu C."/>
            <person name="Norbu N."/>
            <person name="Novod N."/>
            <person name="O'Neill B."/>
            <person name="Osman S."/>
            <person name="Markiewicz E."/>
            <person name="Oyono O.L."/>
            <person name="Patti C."/>
            <person name="Phunkhang P."/>
            <person name="Pierre F."/>
            <person name="Priest M."/>
            <person name="Raghuraman S."/>
            <person name="Rege F."/>
            <person name="Reyes R."/>
            <person name="Rise C."/>
            <person name="Rogov P."/>
            <person name="Ross K."/>
            <person name="Ryan E."/>
            <person name="Settipalli S."/>
            <person name="Shea T."/>
            <person name="Sherpa N."/>
            <person name="Shi L."/>
            <person name="Shih D."/>
            <person name="Sparrow T."/>
            <person name="Spaulding J."/>
            <person name="Stalker J."/>
            <person name="Stange-Thomann N."/>
            <person name="Stavropoulos S."/>
            <person name="Stone C."/>
            <person name="Strader C."/>
            <person name="Tesfaye S."/>
            <person name="Thomson T."/>
            <person name="Thoulutsang Y."/>
            <person name="Thoulutsang D."/>
            <person name="Topham K."/>
            <person name="Topping I."/>
            <person name="Tsamla T."/>
            <person name="Vassiliev H."/>
            <person name="Vo A."/>
            <person name="Wangchuk T."/>
            <person name="Wangdi T."/>
            <person name="Weiand M."/>
            <person name="Wilkinson J."/>
            <person name="Wilson A."/>
            <person name="Yadav S."/>
            <person name="Young G."/>
            <person name="Yu Q."/>
            <person name="Zembek L."/>
            <person name="Zhong D."/>
            <person name="Zimmer A."/>
            <person name="Zwirko Z."/>
            <person name="Jaffe D.B."/>
            <person name="Alvarez P."/>
            <person name="Brockman W."/>
            <person name="Butler J."/>
            <person name="Chin C."/>
            <person name="Gnerre S."/>
            <person name="Grabherr M."/>
            <person name="Kleber M."/>
            <person name="Mauceli E."/>
            <person name="MacCallum I."/>
        </authorList>
    </citation>
    <scope>NUCLEOTIDE SEQUENCE [LARGE SCALE GENOMIC DNA]</scope>
    <source>
        <strain evidence="8">Tucson 14030-0811.24</strain>
    </source>
</reference>
<dbReference type="SUPFAM" id="SSF57716">
    <property type="entry name" value="Glucocorticoid receptor-like (DNA-binding domain)"/>
    <property type="match status" value="3"/>
</dbReference>
<evidence type="ECO:0000256" key="2">
    <source>
        <dbReference type="ARBA" id="ARBA00022737"/>
    </source>
</evidence>
<sequence length="186" mass="20831">MATAICCKCNEVVKPRVVSALGKTYHPHHFTCKECEQPIGLLAYSVVDDEPVCNTCYREKHASRCYACGMAILQRGIIAVGRKWHEKCFRCVSCSKSLVTSTFFEVNGYLFCKLDFRESLLSRCAGCAEPIDKNAVVALNTKWHSNCFKCCICHRQITGYKFSIRSGRAVCIQCANYREGESNGDA</sequence>
<dbReference type="Proteomes" id="UP000007798">
    <property type="component" value="Unassembled WGS sequence"/>
</dbReference>
<evidence type="ECO:0000256" key="4">
    <source>
        <dbReference type="ARBA" id="ARBA00023038"/>
    </source>
</evidence>
<dbReference type="SMR" id="B4MJ80"/>
<feature type="domain" description="LIM zinc-binding" evidence="6">
    <location>
        <begin position="123"/>
        <end position="181"/>
    </location>
</feature>
<evidence type="ECO:0000313" key="8">
    <source>
        <dbReference type="Proteomes" id="UP000007798"/>
    </source>
</evidence>
<dbReference type="PROSITE" id="PS50023">
    <property type="entry name" value="LIM_DOMAIN_2"/>
    <property type="match status" value="3"/>
</dbReference>
<dbReference type="InParanoid" id="B4MJ80"/>
<dbReference type="GO" id="GO:0030018">
    <property type="term" value="C:Z disc"/>
    <property type="evidence" value="ECO:0007669"/>
    <property type="project" value="TreeGrafter"/>
</dbReference>
<evidence type="ECO:0000256" key="1">
    <source>
        <dbReference type="ARBA" id="ARBA00022723"/>
    </source>
</evidence>
<dbReference type="Pfam" id="PF00412">
    <property type="entry name" value="LIM"/>
    <property type="match status" value="3"/>
</dbReference>
<dbReference type="PROSITE" id="PS00478">
    <property type="entry name" value="LIM_DOMAIN_1"/>
    <property type="match status" value="3"/>
</dbReference>
<dbReference type="GO" id="GO:0046872">
    <property type="term" value="F:metal ion binding"/>
    <property type="evidence" value="ECO:0007669"/>
    <property type="project" value="UniProtKB-KW"/>
</dbReference>
<evidence type="ECO:0000259" key="6">
    <source>
        <dbReference type="PROSITE" id="PS50023"/>
    </source>
</evidence>
<dbReference type="OrthoDB" id="1112565at2759"/>
<feature type="domain" description="LIM zinc-binding" evidence="6">
    <location>
        <begin position="63"/>
        <end position="122"/>
    </location>
</feature>
<organism evidence="7 8">
    <name type="scientific">Drosophila willistoni</name>
    <name type="common">Fruit fly</name>
    <dbReference type="NCBI Taxonomy" id="7260"/>
    <lineage>
        <taxon>Eukaryota</taxon>
        <taxon>Metazoa</taxon>
        <taxon>Ecdysozoa</taxon>
        <taxon>Arthropoda</taxon>
        <taxon>Hexapoda</taxon>
        <taxon>Insecta</taxon>
        <taxon>Pterygota</taxon>
        <taxon>Neoptera</taxon>
        <taxon>Endopterygota</taxon>
        <taxon>Diptera</taxon>
        <taxon>Brachycera</taxon>
        <taxon>Muscomorpha</taxon>
        <taxon>Ephydroidea</taxon>
        <taxon>Drosophilidae</taxon>
        <taxon>Drosophila</taxon>
        <taxon>Sophophora</taxon>
    </lineage>
</organism>
<keyword evidence="2" id="KW-0677">Repeat</keyword>
<feature type="domain" description="LIM zinc-binding" evidence="6">
    <location>
        <begin position="4"/>
        <end position="62"/>
    </location>
</feature>
<dbReference type="FunCoup" id="B4MJ80">
    <property type="interactions" value="8"/>
</dbReference>
<dbReference type="GO" id="GO:0003712">
    <property type="term" value="F:transcription coregulator activity"/>
    <property type="evidence" value="ECO:0007669"/>
    <property type="project" value="TreeGrafter"/>
</dbReference>
<keyword evidence="1 5" id="KW-0479">Metal-binding</keyword>
<dbReference type="GO" id="GO:0005634">
    <property type="term" value="C:nucleus"/>
    <property type="evidence" value="ECO:0007669"/>
    <property type="project" value="TreeGrafter"/>
</dbReference>
<dbReference type="eggNOG" id="KOG1703">
    <property type="taxonomic scope" value="Eukaryota"/>
</dbReference>
<accession>B4MJ80</accession>
<gene>
    <name evidence="7" type="primary">Dwil\GK10344</name>
    <name evidence="7" type="ORF">Dwil_GK10344</name>
</gene>
<dbReference type="PANTHER" id="PTHR24205:SF16">
    <property type="entry name" value="GH01042P-RELATED"/>
    <property type="match status" value="1"/>
</dbReference>
<keyword evidence="8" id="KW-1185">Reference proteome</keyword>
<dbReference type="PANTHER" id="PTHR24205">
    <property type="entry name" value="FOUR AND A HALF LIM DOMAINS PROTEIN"/>
    <property type="match status" value="1"/>
</dbReference>
<dbReference type="CDD" id="cd08368">
    <property type="entry name" value="LIM"/>
    <property type="match status" value="2"/>
</dbReference>
<evidence type="ECO:0000256" key="3">
    <source>
        <dbReference type="ARBA" id="ARBA00022833"/>
    </source>
</evidence>
<dbReference type="EMBL" id="CH963738">
    <property type="protein sequence ID" value="EDW72169.1"/>
    <property type="molecule type" value="Genomic_DNA"/>
</dbReference>
<protein>
    <recommendedName>
        <fullName evidence="6">LIM zinc-binding domain-containing protein</fullName>
    </recommendedName>
</protein>
<keyword evidence="3 5" id="KW-0862">Zinc</keyword>
<dbReference type="OMA" id="VALNTKW"/>
<dbReference type="PhylomeDB" id="B4MJ80"/>
<dbReference type="AlphaFoldDB" id="B4MJ80"/>
<dbReference type="InterPro" id="IPR001781">
    <property type="entry name" value="Znf_LIM"/>
</dbReference>
<name>B4MJ80_DROWI</name>
<dbReference type="SMART" id="SM00132">
    <property type="entry name" value="LIM"/>
    <property type="match status" value="3"/>
</dbReference>